<gene>
    <name evidence="6" type="ORF">NK718_05035</name>
</gene>
<proteinExistence type="predicted"/>
<evidence type="ECO:0000313" key="6">
    <source>
        <dbReference type="EMBL" id="MCP8937871.1"/>
    </source>
</evidence>
<comment type="subcellular location">
    <subcellularLocation>
        <location evidence="1">Membrane</location>
        <topology evidence="1">Single-pass membrane protein</topology>
    </subcellularLocation>
</comment>
<evidence type="ECO:0000256" key="2">
    <source>
        <dbReference type="ARBA" id="ARBA00022692"/>
    </source>
</evidence>
<comment type="caution">
    <text evidence="6">The sequence shown here is derived from an EMBL/GenBank/DDBJ whole genome shotgun (WGS) entry which is preliminary data.</text>
</comment>
<organism evidence="6 7">
    <name type="scientific">Alsobacter ponti</name>
    <dbReference type="NCBI Taxonomy" id="2962936"/>
    <lineage>
        <taxon>Bacteria</taxon>
        <taxon>Pseudomonadati</taxon>
        <taxon>Pseudomonadota</taxon>
        <taxon>Alphaproteobacteria</taxon>
        <taxon>Hyphomicrobiales</taxon>
        <taxon>Alsobacteraceae</taxon>
        <taxon>Alsobacter</taxon>
    </lineage>
</organism>
<keyword evidence="4" id="KW-0472">Membrane</keyword>
<evidence type="ECO:0000313" key="7">
    <source>
        <dbReference type="Proteomes" id="UP001205890"/>
    </source>
</evidence>
<dbReference type="Pfam" id="PF04357">
    <property type="entry name" value="TamB"/>
    <property type="match status" value="1"/>
</dbReference>
<dbReference type="Proteomes" id="UP001205890">
    <property type="component" value="Unassembled WGS sequence"/>
</dbReference>
<dbReference type="PANTHER" id="PTHR36985">
    <property type="entry name" value="TRANSLOCATION AND ASSEMBLY MODULE SUBUNIT TAMB"/>
    <property type="match status" value="1"/>
</dbReference>
<sequence length="1429" mass="145868">MARLRRILSGSLAALAVLAVALAYLAGSPGRAQSDQGTLAGILSWALSTPENRVTIGQVEGALSSDAVIRDVRIADREGVWLSVDRARLVWSRTALFSRRLQIDTLEIDRMTIARRPVAEEEAAAAAADAPALPELPVKIVVGAFAMKELALGEPVLGTAARIAAQGSAVLGNPAEGLSLKITANRLDAPGRFAVALGYVPQTTQLDLGLNLDEPAGGLLSRLANLPGTPPIRLRADGSGPLDGWTASLDFDSGPDVGAQGRATVNREAAGRRVQLALDARIENLLPPVVGPIFAGTTQLAGDLLAGDDGALAVRRLEVSSRTARLSLTGTVDPVRDVDLALSIRALPTDGTTTRAGAATIGRLVLDASARGPVTAPRIEARLSASDLSGPDGRFGSVEGTFSAAPPAGGGPGKTALTLDLAARGVALADPALARAVGGRLDIAARGALDAGFVLDLEQARVATETAQAQFAGRVGRRELKGEAQLTAPDLTAFSGVAGRDLRGAARLKAGLDGNPSRYTVRADLDGEATGLSLDIPRLDPLFAGSVRVQGVAARVPGGYAFETFRLAGRHITLSVDGRATEERADLTARLDIPDLARADERLSGRAAGEAKLTGSLRKPDVAARFTLDEARMLGRPVPRLAVEIAARDVTGALDATISASGLVDGKTLRGQARLAGADGGLALQGLDVSLGSVRAAGSVRLDARRLAQGELSVTAGDLDDIAPLILVPAKGSLDAKLALSADGGRQNVDARAKADRLAVGGVMLRRLDGQAVARDIYGAFALDASVTVERLVAVGQSFDTIRLTSRGGAGGSDVALTARGLGFDLDASGRVAPGPPIAVTLAAFSARRNGTRIALQRPATIRIDKGEVATDGLVLEAGTGRIELTGRAGRDLALTLDAKAVPLSLASLVAPDLGLEGRADAHVGLNGPASSPTGDYRLAVAGLAARATRDAGLPPGELKASGRLAGGRATVDASLALGRIGVLRATGSAPLGAGALDLRLSGPLDLAVLNTMLASGGQQVTGRMSLDLTATGTLAKPRLGGSATLSGGTFTDALVGIRLQGIEGRFAAQGEAISVERLTATTANGGTLQASGRVQVDPGAGFPADLRIVGTRAQVLSSDVVSATANLDLRIAGPVARTPRVSGRVDIIAMDVAVPDRLPETLAPLPGTRHIRPGPEAAKRLAMLAKARAARAQAPFVIGFDLAISAQNRIFVRGRGLNAELGGGLRLTGTSRDPVAVGAFELRRGEIDLAGQRIDLVRGRLAFTGDLTPTLDFLAQTQAAEVTAQISITGPATQPSFVISSQPGLPQDEVLSRILFGRAAGGLTGLQALQLAQTVAQLAGGAGPGGFEALRRSLGVDSLDVTSGASGGPAVGAARYLNRNVRVGVKAGADPRDTGIGVDVDVTRHLKLRGQIGADGSTSVGGAAEWEY</sequence>
<dbReference type="PANTHER" id="PTHR36985:SF1">
    <property type="entry name" value="TRANSLOCATION AND ASSEMBLY MODULE SUBUNIT TAMB"/>
    <property type="match status" value="1"/>
</dbReference>
<keyword evidence="7" id="KW-1185">Reference proteome</keyword>
<dbReference type="InterPro" id="IPR007452">
    <property type="entry name" value="TamB_C"/>
</dbReference>
<evidence type="ECO:0000256" key="1">
    <source>
        <dbReference type="ARBA" id="ARBA00004167"/>
    </source>
</evidence>
<dbReference type="RefSeq" id="WP_254739254.1">
    <property type="nucleotide sequence ID" value="NZ_JANCLU010000003.1"/>
</dbReference>
<feature type="domain" description="Translocation and assembly module TamB C-terminal" evidence="5">
    <location>
        <begin position="1077"/>
        <end position="1416"/>
    </location>
</feature>
<evidence type="ECO:0000256" key="4">
    <source>
        <dbReference type="ARBA" id="ARBA00023136"/>
    </source>
</evidence>
<reference evidence="6 7" key="1">
    <citation type="submission" date="2022-07" db="EMBL/GenBank/DDBJ databases">
        <authorList>
            <person name="Li W.-J."/>
            <person name="Deng Q.-Q."/>
        </authorList>
    </citation>
    <scope>NUCLEOTIDE SEQUENCE [LARGE SCALE GENOMIC DNA]</scope>
    <source>
        <strain evidence="6 7">SYSU M60028</strain>
    </source>
</reference>
<name>A0ABT1L9U6_9HYPH</name>
<keyword evidence="2" id="KW-0812">Transmembrane</keyword>
<accession>A0ABT1L9U6</accession>
<evidence type="ECO:0000256" key="3">
    <source>
        <dbReference type="ARBA" id="ARBA00022989"/>
    </source>
</evidence>
<keyword evidence="3" id="KW-1133">Transmembrane helix</keyword>
<dbReference type="EMBL" id="JANCLU010000003">
    <property type="protein sequence ID" value="MCP8937871.1"/>
    <property type="molecule type" value="Genomic_DNA"/>
</dbReference>
<evidence type="ECO:0000259" key="5">
    <source>
        <dbReference type="Pfam" id="PF04357"/>
    </source>
</evidence>
<protein>
    <submittedName>
        <fullName evidence="6">Translocation/assembly module TamB domain-containing protein</fullName>
    </submittedName>
</protein>